<dbReference type="Proteomes" id="UP000282674">
    <property type="component" value="Unassembled WGS sequence"/>
</dbReference>
<name>A0A3M2LJN0_9ACTN</name>
<evidence type="ECO:0000256" key="1">
    <source>
        <dbReference type="ARBA" id="ARBA00023015"/>
    </source>
</evidence>
<gene>
    <name evidence="5" type="ORF">EBO15_35190</name>
</gene>
<dbReference type="OrthoDB" id="3473545at2"/>
<evidence type="ECO:0000256" key="4">
    <source>
        <dbReference type="SAM" id="Phobius"/>
    </source>
</evidence>
<feature type="region of interest" description="Disordered" evidence="3">
    <location>
        <begin position="121"/>
        <end position="156"/>
    </location>
</feature>
<keyword evidence="4" id="KW-1133">Transmembrane helix</keyword>
<keyword evidence="4" id="KW-0472">Membrane</keyword>
<evidence type="ECO:0000313" key="6">
    <source>
        <dbReference type="Proteomes" id="UP000282674"/>
    </source>
</evidence>
<feature type="compositionally biased region" description="Polar residues" evidence="3">
    <location>
        <begin position="125"/>
        <end position="139"/>
    </location>
</feature>
<evidence type="ECO:0000256" key="2">
    <source>
        <dbReference type="ARBA" id="ARBA00023163"/>
    </source>
</evidence>
<protein>
    <recommendedName>
        <fullName evidence="7">Zinc-finger domain-containing protein</fullName>
    </recommendedName>
</protein>
<evidence type="ECO:0000256" key="3">
    <source>
        <dbReference type="SAM" id="MobiDB-lite"/>
    </source>
</evidence>
<accession>A0A3M2LJN0</accession>
<evidence type="ECO:0000313" key="5">
    <source>
        <dbReference type="EMBL" id="RMI37689.1"/>
    </source>
</evidence>
<proteinExistence type="predicted"/>
<feature type="transmembrane region" description="Helical" evidence="4">
    <location>
        <begin position="95"/>
        <end position="117"/>
    </location>
</feature>
<dbReference type="RefSeq" id="WP_122198793.1">
    <property type="nucleotide sequence ID" value="NZ_JBHSKC010000034.1"/>
</dbReference>
<dbReference type="AlphaFoldDB" id="A0A3M2LJN0"/>
<organism evidence="5 6">
    <name type="scientific">Actinomadura harenae</name>
    <dbReference type="NCBI Taxonomy" id="2483351"/>
    <lineage>
        <taxon>Bacteria</taxon>
        <taxon>Bacillati</taxon>
        <taxon>Actinomycetota</taxon>
        <taxon>Actinomycetes</taxon>
        <taxon>Streptosporangiales</taxon>
        <taxon>Thermomonosporaceae</taxon>
        <taxon>Actinomadura</taxon>
    </lineage>
</organism>
<dbReference type="Gene3D" id="1.10.10.1320">
    <property type="entry name" value="Anti-sigma factor, zinc-finger domain"/>
    <property type="match status" value="1"/>
</dbReference>
<keyword evidence="6" id="KW-1185">Reference proteome</keyword>
<reference evidence="5 6" key="1">
    <citation type="submission" date="2018-10" db="EMBL/GenBank/DDBJ databases">
        <title>Isolation from soil.</title>
        <authorList>
            <person name="Hu J."/>
        </authorList>
    </citation>
    <scope>NUCLEOTIDE SEQUENCE [LARGE SCALE GENOMIC DNA]</scope>
    <source>
        <strain evidence="5 6">NEAU-Ht49</strain>
    </source>
</reference>
<sequence>MKSPHLDYDTLADLAEGLLEDDRVASANAHLDTCAECRERSADLVDVSRLLAEAPLPSMPAELAERIDSALAAESLHTATVVSLEQRRKQRHWRVLSAAAAAMVVLGGGAAVGTNLLRGGGSHDGSASVSSPVTDQSGQAHHPLGGGPGGTAPSEATGAYEVVTSGMDYHAASLGTQLARAVGDRARHLAVQQGATVTSVQQCVAAVAKALKPLLVDQARYDGTPATIIALPGPSAGRFDVWIVRPNCTPQDRQLISHTQVAG</sequence>
<keyword evidence="2" id="KW-0804">Transcription</keyword>
<comment type="caution">
    <text evidence="5">The sequence shown here is derived from an EMBL/GenBank/DDBJ whole genome shotgun (WGS) entry which is preliminary data.</text>
</comment>
<evidence type="ECO:0008006" key="7">
    <source>
        <dbReference type="Google" id="ProtNLM"/>
    </source>
</evidence>
<dbReference type="EMBL" id="RFFG01000101">
    <property type="protein sequence ID" value="RMI37689.1"/>
    <property type="molecule type" value="Genomic_DNA"/>
</dbReference>
<keyword evidence="4" id="KW-0812">Transmembrane</keyword>
<dbReference type="InterPro" id="IPR041916">
    <property type="entry name" value="Anti_sigma_zinc_sf"/>
</dbReference>
<keyword evidence="1" id="KW-0805">Transcription regulation</keyword>